<protein>
    <recommendedName>
        <fullName evidence="3">DUF4160 domain-containing protein</fullName>
    </recommendedName>
</protein>
<reference evidence="2" key="1">
    <citation type="submission" date="2017-03" db="EMBL/GenBank/DDBJ databases">
        <title>Full genome sequence of a non-lethal Shewanella isolate that potentiates virulence of Vibio parahaemolyticus causing acute hepatopancreatic necrosis disease (AHPND) in shrimp.</title>
        <authorList>
            <person name="Prachumwat A."/>
            <person name="Sritunyalucksana K."/>
        </authorList>
    </citation>
    <scope>NUCLEOTIDE SEQUENCE [LARGE SCALE GENOMIC DNA]</scope>
    <source>
        <strain evidence="2">TH2012</strain>
    </source>
</reference>
<dbReference type="EMBL" id="CP020373">
    <property type="protein sequence ID" value="AZQ10864.1"/>
    <property type="molecule type" value="Genomic_DNA"/>
</dbReference>
<proteinExistence type="predicted"/>
<evidence type="ECO:0000313" key="1">
    <source>
        <dbReference type="EMBL" id="AZQ10864.1"/>
    </source>
</evidence>
<dbReference type="Proteomes" id="UP000278437">
    <property type="component" value="Chromosome"/>
</dbReference>
<evidence type="ECO:0000313" key="2">
    <source>
        <dbReference type="Proteomes" id="UP000278437"/>
    </source>
</evidence>
<accession>A0ABM7DNK9</accession>
<dbReference type="RefSeq" id="WP_126167194.1">
    <property type="nucleotide sequence ID" value="NZ_CP020373.1"/>
</dbReference>
<gene>
    <name evidence="1" type="ORF">STH12_01756</name>
</gene>
<evidence type="ECO:0008006" key="3">
    <source>
        <dbReference type="Google" id="ProtNLM"/>
    </source>
</evidence>
<keyword evidence="2" id="KW-1185">Reference proteome</keyword>
<organism evidence="1 2">
    <name type="scientific">Shewanella khirikhana</name>
    <dbReference type="NCBI Taxonomy" id="1965282"/>
    <lineage>
        <taxon>Bacteria</taxon>
        <taxon>Pseudomonadati</taxon>
        <taxon>Pseudomonadota</taxon>
        <taxon>Gammaproteobacteria</taxon>
        <taxon>Alteromonadales</taxon>
        <taxon>Shewanellaceae</taxon>
        <taxon>Shewanella</taxon>
    </lineage>
</organism>
<name>A0ABM7DNK9_9GAMM</name>
<sequence length="72" mass="8283">MPKEYFYPDVKEPHIHHHKGGVTFTDIGHSHRTLVSGSKDYHGVIREVIADLQRRGDSRSLDIVQHIRNQVA</sequence>